<reference evidence="5" key="1">
    <citation type="submission" date="2020-07" db="EMBL/GenBank/DDBJ databases">
        <title>Vallitalea pronyensis genome.</title>
        <authorList>
            <person name="Postec A."/>
        </authorList>
    </citation>
    <scope>NUCLEOTIDE SEQUENCE</scope>
    <source>
        <strain evidence="5">FatNI3</strain>
    </source>
</reference>
<keyword evidence="1" id="KW-0749">Sporulation</keyword>
<comment type="subcellular location">
    <subcellularLocation>
        <location evidence="1">Cytoplasm</location>
    </subcellularLocation>
</comment>
<dbReference type="InterPro" id="IPR046840">
    <property type="entry name" value="SpoIVA_C"/>
</dbReference>
<dbReference type="GO" id="GO:0005737">
    <property type="term" value="C:cytoplasm"/>
    <property type="evidence" value="ECO:0007669"/>
    <property type="project" value="UniProtKB-SubCell"/>
</dbReference>
<keyword evidence="1" id="KW-0067">ATP-binding</keyword>
<keyword evidence="6" id="KW-1185">Reference proteome</keyword>
<dbReference type="InterPro" id="IPR046841">
    <property type="entry name" value="SpoIVA_middle"/>
</dbReference>
<dbReference type="RefSeq" id="WP_212698482.1">
    <property type="nucleotide sequence ID" value="NZ_CP058649.1"/>
</dbReference>
<accession>A0A8J8MK64</accession>
<keyword evidence="1" id="KW-0547">Nucleotide-binding</keyword>
<evidence type="ECO:0000259" key="3">
    <source>
        <dbReference type="Pfam" id="PF20438"/>
    </source>
</evidence>
<evidence type="ECO:0000313" key="5">
    <source>
        <dbReference type="EMBL" id="QUI22986.1"/>
    </source>
</evidence>
<comment type="function">
    <text evidence="1">ATPase. Has a role at an early stage in the morphogenesis of the spore coat.</text>
</comment>
<feature type="domain" description="Stage IV sporulation protein A middle" evidence="3">
    <location>
        <begin position="241"/>
        <end position="417"/>
    </location>
</feature>
<organism evidence="5 6">
    <name type="scientific">Vallitalea pronyensis</name>
    <dbReference type="NCBI Taxonomy" id="1348613"/>
    <lineage>
        <taxon>Bacteria</taxon>
        <taxon>Bacillati</taxon>
        <taxon>Bacillota</taxon>
        <taxon>Clostridia</taxon>
        <taxon>Lachnospirales</taxon>
        <taxon>Vallitaleaceae</taxon>
        <taxon>Vallitalea</taxon>
    </lineage>
</organism>
<dbReference type="Pfam" id="PF20438">
    <property type="entry name" value="SpoIVA_middle"/>
    <property type="match status" value="1"/>
</dbReference>
<dbReference type="KEGG" id="vpy:HZI73_12100"/>
<proteinExistence type="predicted"/>
<evidence type="ECO:0000256" key="1">
    <source>
        <dbReference type="PIRNR" id="PIRNR007466"/>
    </source>
</evidence>
<keyword evidence="1" id="KW-0963">Cytoplasm</keyword>
<dbReference type="EMBL" id="CP058649">
    <property type="protein sequence ID" value="QUI22986.1"/>
    <property type="molecule type" value="Genomic_DNA"/>
</dbReference>
<dbReference type="Pfam" id="PF09547">
    <property type="entry name" value="SpoIVA_ATPase"/>
    <property type="match status" value="1"/>
</dbReference>
<dbReference type="EC" id="3.6.1.-" evidence="1"/>
<dbReference type="SUPFAM" id="SSF52540">
    <property type="entry name" value="P-loop containing nucleoside triphosphate hydrolases"/>
    <property type="match status" value="1"/>
</dbReference>
<dbReference type="GO" id="GO:0030435">
    <property type="term" value="P:sporulation resulting in formation of a cellular spore"/>
    <property type="evidence" value="ECO:0007669"/>
    <property type="project" value="UniProtKB-KW"/>
</dbReference>
<sequence length="493" mass="55838">MLAEYDIYKDIRARTNGEIYMGVVGPVRTGKSTFIKRFMDLLVLPNIENVHSRERTQDELPQSAAGKTIMTTEPKFIPQDAAKVSLSDDVEFNVRMIDCVGYMVEGASGHLENEEERKVKTPWFEHDIPFTQAAEIGTKKVINDHSTIGIVVTADGSFGEIPRENYIQAEERTIDELKKLSKPYVVILNSLRPYSDDTMVTASELQEKYNVPVLPVNCDQLKKDDVVNILESVLMEFPLSVVNFNVPKWIEMLDNDHWLKASLIDSVRDIMCSVDAIRDLKKEDILAIENEYIDHVKLDRIDLSTGCAQIDVDFNDDYYYNILSDLMGTQITGEYQFMSLLKKLGKVKEEYDKVSAALNEVKAKGYGIVTPMVEELALQEPEIIKQGNNYGVKLRASAPTIHMIKCDIQTEVSPIIGTEKQSEDLLHYITSEMDTDPAKIWDTNLFGKPLHELVNDGLQSKIYRMPDESRDKLQETLQKIVNDANGGLVCIII</sequence>
<feature type="domain" description="Sporulation stage IV protein A C-terminal" evidence="4">
    <location>
        <begin position="418"/>
        <end position="493"/>
    </location>
</feature>
<name>A0A8J8MK64_9FIRM</name>
<dbReference type="InterPro" id="IPR027417">
    <property type="entry name" value="P-loop_NTPase"/>
</dbReference>
<protein>
    <recommendedName>
        <fullName evidence="1">Stage IV sporulation protein A</fullName>
        <ecNumber evidence="1">3.6.1.-</ecNumber>
    </recommendedName>
    <alternativeName>
        <fullName evidence="1">Coat morphogenetic protein SpoIVA</fullName>
    </alternativeName>
</protein>
<dbReference type="Gene3D" id="3.40.50.300">
    <property type="entry name" value="P-loop containing nucleotide triphosphate hydrolases"/>
    <property type="match status" value="1"/>
</dbReference>
<keyword evidence="1" id="KW-0378">Hydrolase</keyword>
<dbReference type="AlphaFoldDB" id="A0A8J8MK64"/>
<dbReference type="InterPro" id="IPR014201">
    <property type="entry name" value="Spore_IV_A"/>
</dbReference>
<evidence type="ECO:0000259" key="2">
    <source>
        <dbReference type="Pfam" id="PF09547"/>
    </source>
</evidence>
<comment type="catalytic activity">
    <reaction evidence="1">
        <text>ATP + H2O = ADP + phosphate + H(+)</text>
        <dbReference type="Rhea" id="RHEA:13065"/>
        <dbReference type="ChEBI" id="CHEBI:15377"/>
        <dbReference type="ChEBI" id="CHEBI:15378"/>
        <dbReference type="ChEBI" id="CHEBI:30616"/>
        <dbReference type="ChEBI" id="CHEBI:43474"/>
        <dbReference type="ChEBI" id="CHEBI:456216"/>
    </reaction>
</comment>
<feature type="domain" description="Stage IV sporulation protein A ATPase" evidence="2">
    <location>
        <begin position="4"/>
        <end position="238"/>
    </location>
</feature>
<gene>
    <name evidence="5" type="primary">spoIVA</name>
    <name evidence="5" type="ORF">HZI73_12100</name>
</gene>
<dbReference type="GO" id="GO:0016887">
    <property type="term" value="F:ATP hydrolysis activity"/>
    <property type="evidence" value="ECO:0007669"/>
    <property type="project" value="InterPro"/>
</dbReference>
<dbReference type="GO" id="GO:0005524">
    <property type="term" value="F:ATP binding"/>
    <property type="evidence" value="ECO:0007669"/>
    <property type="project" value="UniProtKB-KW"/>
</dbReference>
<dbReference type="Proteomes" id="UP000683246">
    <property type="component" value="Chromosome"/>
</dbReference>
<evidence type="ECO:0000313" key="6">
    <source>
        <dbReference type="Proteomes" id="UP000683246"/>
    </source>
</evidence>
<dbReference type="PIRSF" id="PIRSF007466">
    <property type="entry name" value="SpoIVA"/>
    <property type="match status" value="1"/>
</dbReference>
<dbReference type="InterPro" id="IPR046842">
    <property type="entry name" value="SpoIVA_ATPase"/>
</dbReference>
<evidence type="ECO:0000259" key="4">
    <source>
        <dbReference type="Pfam" id="PF20439"/>
    </source>
</evidence>
<dbReference type="NCBIfam" id="TIGR02836">
    <property type="entry name" value="spore_IV_A"/>
    <property type="match status" value="1"/>
</dbReference>
<dbReference type="Pfam" id="PF20439">
    <property type="entry name" value="SpoIVA_C"/>
    <property type="match status" value="1"/>
</dbReference>